<dbReference type="Proteomes" id="UP000050795">
    <property type="component" value="Unassembled WGS sequence"/>
</dbReference>
<reference evidence="3" key="2">
    <citation type="submission" date="2023-11" db="UniProtKB">
        <authorList>
            <consortium name="WormBaseParasite"/>
        </authorList>
    </citation>
    <scope>IDENTIFICATION</scope>
</reference>
<feature type="region of interest" description="Disordered" evidence="1">
    <location>
        <begin position="138"/>
        <end position="179"/>
    </location>
</feature>
<name>A0AA85J623_TRIRE</name>
<feature type="compositionally biased region" description="Polar residues" evidence="1">
    <location>
        <begin position="246"/>
        <end position="261"/>
    </location>
</feature>
<reference evidence="2" key="1">
    <citation type="submission" date="2022-06" db="EMBL/GenBank/DDBJ databases">
        <authorList>
            <person name="Berger JAMES D."/>
            <person name="Berger JAMES D."/>
        </authorList>
    </citation>
    <scope>NUCLEOTIDE SEQUENCE [LARGE SCALE GENOMIC DNA]</scope>
</reference>
<dbReference type="AlphaFoldDB" id="A0AA85J623"/>
<accession>A0AA85J623</accession>
<keyword evidence="2" id="KW-1185">Reference proteome</keyword>
<evidence type="ECO:0000313" key="2">
    <source>
        <dbReference type="Proteomes" id="UP000050795"/>
    </source>
</evidence>
<feature type="compositionally biased region" description="Basic and acidic residues" evidence="1">
    <location>
        <begin position="152"/>
        <end position="162"/>
    </location>
</feature>
<evidence type="ECO:0000313" key="3">
    <source>
        <dbReference type="WBParaSite" id="TREG1_131240.1"/>
    </source>
</evidence>
<dbReference type="WBParaSite" id="TREG1_131240.1">
    <property type="protein sequence ID" value="TREG1_131240.1"/>
    <property type="gene ID" value="TREG1_131240"/>
</dbReference>
<feature type="compositionally biased region" description="Low complexity" evidence="1">
    <location>
        <begin position="206"/>
        <end position="223"/>
    </location>
</feature>
<evidence type="ECO:0000256" key="1">
    <source>
        <dbReference type="SAM" id="MobiDB-lite"/>
    </source>
</evidence>
<organism evidence="2 3">
    <name type="scientific">Trichobilharzia regenti</name>
    <name type="common">Nasal bird schistosome</name>
    <dbReference type="NCBI Taxonomy" id="157069"/>
    <lineage>
        <taxon>Eukaryota</taxon>
        <taxon>Metazoa</taxon>
        <taxon>Spiralia</taxon>
        <taxon>Lophotrochozoa</taxon>
        <taxon>Platyhelminthes</taxon>
        <taxon>Trematoda</taxon>
        <taxon>Digenea</taxon>
        <taxon>Strigeidida</taxon>
        <taxon>Schistosomatoidea</taxon>
        <taxon>Schistosomatidae</taxon>
        <taxon>Trichobilharzia</taxon>
    </lineage>
</organism>
<sequence length="945" mass="103193">MTTKHIGCSNPRNFKEKIELLKMKEAASTANFAAAMRDAQEICQIAYAYDALPLSLNHSHLHGNATDRSMLMKAHSLSDISESGRQMASKHSDLPMIDNALHSKVIPVDRKRVCGSSTISSSHSGIYPISSAVSNTCDERVSERVPTGGVQTKEHISIKKDDEEQETTSKTPNICPFPYNSSIASSSDSSFGYKRNTYGGGHDSDYNNNTSTTSSYASSWSTTGPFQHHSTQKSCIENWSNECSGGVGSHQQIHQKNFSPYNNNNNNDVKQPHYQGGVHQKPHLPANPYLFSASHSDAEVAATSLNTQQPLANSSSQYTCESGYFSVGDSIGTPVGFRSFPPTNNLQHSKVPFSVNFTEQLGRTPTPYSVVDWRRTASDSSIHNTLSGIQLNPTEQYTYGGKAEKSHMFSPRPVLSSDHQYFRPACKLRGVEEENANTSLAPPMLDDTDTKRGCIFRRQRDAHLLDNNNNNNNNTGSNRFVHTEMLTTEPHVVPAKRPYTCSTDPHSNGFEAAASQMKICSPRLDNLTGGGGGVGVEQKNMDPTDASLKHKSWKIRSGVVYNPHNNNNNNNNLDHSSLIRPTYHQCLSSSAIPSDSKYAVELADPSRNCLSQENHHSFSNLHNYSSSLSSSPLSSSQQAACTASADILCRNNTANSNTNMMMMMTGRSVSRIASSVTTTPITSMNGNSGASAGTGVGGAVSGCTVIRDNVVTDDLFLRSTNDLDEYLQLPSLICKADESNNSFAARRDSCTMTAEILSTLSNVREEVTGNSLSRRIPTDQHNNDTQQRSCIYVSNTTNSIPINNNTANTTNNTQRGDHLLRNLISTDPLSNNNTITNNNYAYNRCGRSQQQSLHSHFIQSLHGNDDDSITNSLSLTMTTPTPTPATTIATITNSSLTPTTIYSSCLHHVGDKIGISMSPNDYRLLTDPRLANYVTDKETEAQLID</sequence>
<evidence type="ECO:0008006" key="4">
    <source>
        <dbReference type="Google" id="ProtNLM"/>
    </source>
</evidence>
<feature type="region of interest" description="Disordered" evidence="1">
    <location>
        <begin position="199"/>
        <end position="223"/>
    </location>
</feature>
<protein>
    <recommendedName>
        <fullName evidence="4">TORC_N domain-containing protein</fullName>
    </recommendedName>
</protein>
<proteinExistence type="predicted"/>
<feature type="region of interest" description="Disordered" evidence="1">
    <location>
        <begin position="246"/>
        <end position="287"/>
    </location>
</feature>